<dbReference type="KEGG" id="bany:112045310"/>
<feature type="compositionally biased region" description="Polar residues" evidence="1">
    <location>
        <begin position="717"/>
        <end position="728"/>
    </location>
</feature>
<gene>
    <name evidence="4" type="primary">LOC112045310</name>
</gene>
<feature type="signal peptide" evidence="2">
    <location>
        <begin position="1"/>
        <end position="20"/>
    </location>
</feature>
<feature type="region of interest" description="Disordered" evidence="1">
    <location>
        <begin position="834"/>
        <end position="875"/>
    </location>
</feature>
<evidence type="ECO:0000256" key="1">
    <source>
        <dbReference type="SAM" id="MobiDB-lite"/>
    </source>
</evidence>
<protein>
    <submittedName>
        <fullName evidence="4">Uncharacterized protein LOC112045310</fullName>
    </submittedName>
</protein>
<feature type="compositionally biased region" description="Basic and acidic residues" evidence="1">
    <location>
        <begin position="982"/>
        <end position="992"/>
    </location>
</feature>
<organism evidence="3 4">
    <name type="scientific">Bicyclus anynana</name>
    <name type="common">Squinting bush brown butterfly</name>
    <dbReference type="NCBI Taxonomy" id="110368"/>
    <lineage>
        <taxon>Eukaryota</taxon>
        <taxon>Metazoa</taxon>
        <taxon>Ecdysozoa</taxon>
        <taxon>Arthropoda</taxon>
        <taxon>Hexapoda</taxon>
        <taxon>Insecta</taxon>
        <taxon>Pterygota</taxon>
        <taxon>Neoptera</taxon>
        <taxon>Endopterygota</taxon>
        <taxon>Lepidoptera</taxon>
        <taxon>Glossata</taxon>
        <taxon>Ditrysia</taxon>
        <taxon>Papilionoidea</taxon>
        <taxon>Nymphalidae</taxon>
        <taxon>Satyrinae</taxon>
        <taxon>Satyrini</taxon>
        <taxon>Mycalesina</taxon>
        <taxon>Bicyclus</taxon>
    </lineage>
</organism>
<dbReference type="AlphaFoldDB" id="A0A6J1MRS1"/>
<feature type="compositionally biased region" description="Basic and acidic residues" evidence="1">
    <location>
        <begin position="452"/>
        <end position="461"/>
    </location>
</feature>
<evidence type="ECO:0000313" key="3">
    <source>
        <dbReference type="Proteomes" id="UP001652582"/>
    </source>
</evidence>
<feature type="chain" id="PRO_5026924536" evidence="2">
    <location>
        <begin position="21"/>
        <end position="1083"/>
    </location>
</feature>
<reference evidence="4" key="1">
    <citation type="submission" date="2025-08" db="UniProtKB">
        <authorList>
            <consortium name="RefSeq"/>
        </authorList>
    </citation>
    <scope>IDENTIFICATION</scope>
</reference>
<sequence length="1083" mass="129631">MNKWRLLLFSVLGLLQSASAERNFVDGRGRYRSDTRLSIEDPYRVYKPLNEERQLNAPKDFDYRARDAESIAARALRRFKHRELILTDRRRTIEAETYRVHAQSDRRGLRSINEKHDEAARVDERRNRVVNRERNIDHLEKSRDLRRGVTSGNRVNTVETRQYDDITLKKIATNSQDRRVFNRHTDTDHKVSESRTRLIDVRNDRAMPEKRFVNRELLRRTIYEEPERREVRPFARTSIVIKNRINNDVLGTRLSLKNDNTRNMEISRLNIFRQHVPSYDVTKMETRTDFQRNSIIRDNDAKNNVRGKRSIDSRLGPAIHLYCENYERRNVRFGSNDENVRQCNSRKLSNEKRVIEVCHTRNDRNNRLLDTRRDPTYITLTLTQEEQSRMPSNRGRVNEIQRTSNIRDSSQNLIRENSITRDLRNTNDNQGVASLARRESSLTRQSPIYKRSTPESNDKQRNIYRSVSIEERVGRQRHIIRNARDESTNIRREIALSKERQYLISKIPATMELIGNTDNFRRVSYRRTYSEDRVLYEIQNTRNTLEENLRYTRRLLNKERYAPSQKIRDIQTTENTPEIHQDRFRRLSAGKRTENEIQRVRNARDERNINRRINDIENVRQERSRSSRDERLVRGQRIMNDIRHNRQAGEKQATNAIRRTSNIREESVTNEIVHARNVLGRLRDNRENVRQERPRSSVRDERLVHGQRTRNAIRQNRQVSEKQSTNAIRRTRNVREESVTNEHATNVHARNVQEKPNDNRENVRQERLRSSVRDERLVHVQRTWNDIRHNRQADEKQVTKSIRRTSNVREESVLYGIVHVRNVQERLSLQRLNRLTRNSQHTNRPASERSMDDTRRETSRSLSTEKREVNEVQQTRNVRENRLMKTNEMQRNSYTRDVRETIDIRINSDVLRATNENRRTKTTRHEILRNRDTQVERARNEVQRSRNFQEERLSSARRIMVAARQGSTNANKIQLNRYRSTSSREKGTDKRQFNRNGNQEEYMLSASLFREDKRSMIQFSTGPIPVKSTEIGSTFVLKWQYLFYMLQGIYLFSLFRKMPKENSEFKKNRAADWITMLEFLKIH</sequence>
<feature type="compositionally biased region" description="Polar residues" evidence="1">
    <location>
        <begin position="834"/>
        <end position="845"/>
    </location>
</feature>
<evidence type="ECO:0000256" key="2">
    <source>
        <dbReference type="SAM" id="SignalP"/>
    </source>
</evidence>
<feature type="region of interest" description="Disordered" evidence="1">
    <location>
        <begin position="717"/>
        <end position="770"/>
    </location>
</feature>
<dbReference type="GeneID" id="112045310"/>
<dbReference type="Proteomes" id="UP001652582">
    <property type="component" value="Chromosome 19"/>
</dbReference>
<dbReference type="RefSeq" id="XP_023937209.1">
    <property type="nucleotide sequence ID" value="XM_024081441.2"/>
</dbReference>
<feature type="region of interest" description="Disordered" evidence="1">
    <location>
        <begin position="434"/>
        <end position="461"/>
    </location>
</feature>
<evidence type="ECO:0000313" key="4">
    <source>
        <dbReference type="RefSeq" id="XP_023937209.1"/>
    </source>
</evidence>
<accession>A0A6J1MRS1</accession>
<name>A0A6J1MRS1_BICAN</name>
<proteinExistence type="predicted"/>
<keyword evidence="3" id="KW-1185">Reference proteome</keyword>
<keyword evidence="2" id="KW-0732">Signal</keyword>
<dbReference type="OrthoDB" id="6926423at2759"/>
<feature type="compositionally biased region" description="Basic and acidic residues" evidence="1">
    <location>
        <begin position="846"/>
        <end position="870"/>
    </location>
</feature>
<feature type="compositionally biased region" description="Basic and acidic residues" evidence="1">
    <location>
        <begin position="751"/>
        <end position="770"/>
    </location>
</feature>
<feature type="region of interest" description="Disordered" evidence="1">
    <location>
        <begin position="975"/>
        <end position="997"/>
    </location>
</feature>